<organism evidence="4 5">
    <name type="scientific">Colwellia ponticola</name>
    <dbReference type="NCBI Taxonomy" id="2304625"/>
    <lineage>
        <taxon>Bacteria</taxon>
        <taxon>Pseudomonadati</taxon>
        <taxon>Pseudomonadota</taxon>
        <taxon>Gammaproteobacteria</taxon>
        <taxon>Alteromonadales</taxon>
        <taxon>Colwelliaceae</taxon>
        <taxon>Colwellia</taxon>
    </lineage>
</organism>
<evidence type="ECO:0000259" key="3">
    <source>
        <dbReference type="PROSITE" id="PS51186"/>
    </source>
</evidence>
<dbReference type="PANTHER" id="PTHR43420">
    <property type="entry name" value="ACETYLTRANSFERASE"/>
    <property type="match status" value="1"/>
</dbReference>
<proteinExistence type="predicted"/>
<keyword evidence="2" id="KW-0012">Acyltransferase</keyword>
<keyword evidence="1 4" id="KW-0808">Transferase</keyword>
<dbReference type="Pfam" id="PF00583">
    <property type="entry name" value="Acetyltransf_1"/>
    <property type="match status" value="1"/>
</dbReference>
<dbReference type="EMBL" id="SZVP01000021">
    <property type="protein sequence ID" value="TMM41890.1"/>
    <property type="molecule type" value="Genomic_DNA"/>
</dbReference>
<evidence type="ECO:0000256" key="2">
    <source>
        <dbReference type="ARBA" id="ARBA00023315"/>
    </source>
</evidence>
<feature type="domain" description="N-acetyltransferase" evidence="3">
    <location>
        <begin position="20"/>
        <end position="160"/>
    </location>
</feature>
<dbReference type="InterPro" id="IPR016181">
    <property type="entry name" value="Acyl_CoA_acyltransferase"/>
</dbReference>
<dbReference type="PANTHER" id="PTHR43420:SF44">
    <property type="entry name" value="ACETYLTRANSFERASE YPEA"/>
    <property type="match status" value="1"/>
</dbReference>
<sequence>MQITLIQADYHNEQHGKDLIMLLNAYALDPMGGGEALADDVQQNLVASLAKRHDFLTLLCYVDDKPAGILNCVEGFSTFKAKPLLNIHDCGVLKEYRGLGLSQQLFNEAEKISRQRGYCKLTLEVLEGNIVAQNAYKKLGFSGYELDENTGNAMFWEKVL</sequence>
<comment type="caution">
    <text evidence="4">The sequence shown here is derived from an EMBL/GenBank/DDBJ whole genome shotgun (WGS) entry which is preliminary data.</text>
</comment>
<dbReference type="RefSeq" id="WP_138624418.1">
    <property type="nucleotide sequence ID" value="NZ_SZVP01000021.1"/>
</dbReference>
<evidence type="ECO:0000256" key="1">
    <source>
        <dbReference type="ARBA" id="ARBA00022679"/>
    </source>
</evidence>
<gene>
    <name evidence="4" type="ORF">FCS21_15330</name>
</gene>
<keyword evidence="5" id="KW-1185">Reference proteome</keyword>
<dbReference type="PROSITE" id="PS51186">
    <property type="entry name" value="GNAT"/>
    <property type="match status" value="1"/>
</dbReference>
<dbReference type="SUPFAM" id="SSF55729">
    <property type="entry name" value="Acyl-CoA N-acyltransferases (Nat)"/>
    <property type="match status" value="1"/>
</dbReference>
<dbReference type="Proteomes" id="UP000307702">
    <property type="component" value="Unassembled WGS sequence"/>
</dbReference>
<reference evidence="4 5" key="1">
    <citation type="submission" date="2019-05" db="EMBL/GenBank/DDBJ databases">
        <title>Colwellia ponticola sp. nov., isolated from seawater.</title>
        <authorList>
            <person name="Yoon J.-H."/>
        </authorList>
    </citation>
    <scope>NUCLEOTIDE SEQUENCE [LARGE SCALE GENOMIC DNA]</scope>
    <source>
        <strain evidence="4 5">OISW-25</strain>
    </source>
</reference>
<dbReference type="CDD" id="cd04301">
    <property type="entry name" value="NAT_SF"/>
    <property type="match status" value="1"/>
</dbReference>
<dbReference type="InterPro" id="IPR050680">
    <property type="entry name" value="YpeA/RimI_acetyltransf"/>
</dbReference>
<dbReference type="OrthoDB" id="9799601at2"/>
<evidence type="ECO:0000313" key="5">
    <source>
        <dbReference type="Proteomes" id="UP000307702"/>
    </source>
</evidence>
<dbReference type="Gene3D" id="3.40.630.30">
    <property type="match status" value="1"/>
</dbReference>
<accession>A0A8H2JIR4</accession>
<dbReference type="InterPro" id="IPR000182">
    <property type="entry name" value="GNAT_dom"/>
</dbReference>
<evidence type="ECO:0000313" key="4">
    <source>
        <dbReference type="EMBL" id="TMM41890.1"/>
    </source>
</evidence>
<dbReference type="AlphaFoldDB" id="A0A8H2JIR4"/>
<dbReference type="GO" id="GO:0016747">
    <property type="term" value="F:acyltransferase activity, transferring groups other than amino-acyl groups"/>
    <property type="evidence" value="ECO:0007669"/>
    <property type="project" value="InterPro"/>
</dbReference>
<name>A0A8H2JIR4_9GAMM</name>
<protein>
    <submittedName>
        <fullName evidence="4">GNAT family N-acetyltransferase</fullName>
    </submittedName>
</protein>